<reference evidence="2" key="1">
    <citation type="submission" date="2021-01" db="EMBL/GenBank/DDBJ databases">
        <title>Genome public.</title>
        <authorList>
            <person name="Liu C."/>
            <person name="Sun Q."/>
        </authorList>
    </citation>
    <scope>NUCLEOTIDE SEQUENCE</scope>
    <source>
        <strain evidence="2">M6</strain>
    </source>
</reference>
<gene>
    <name evidence="2" type="ORF">JKK62_16095</name>
</gene>
<protein>
    <submittedName>
        <fullName evidence="2">DUF4368 domain-containing protein</fullName>
    </submittedName>
</protein>
<sequence>MDSDIDDFIKAIRKFMEMQTLTAPMLRELIDHIDVFEKKGNSKHYTQRIAIYYRFVGYIEIPTEPDYENYTADTRQGVKVEYLPTDMFPSQHGKTA</sequence>
<keyword evidence="3" id="KW-1185">Reference proteome</keyword>
<accession>A0A934WUJ5</accession>
<dbReference type="EMBL" id="JAEQMG010000180">
    <property type="protein sequence ID" value="MBK6090145.1"/>
    <property type="molecule type" value="Genomic_DNA"/>
</dbReference>
<name>A0A934WUJ5_9FIRM</name>
<dbReference type="RefSeq" id="WP_201428823.1">
    <property type="nucleotide sequence ID" value="NZ_JAEQMG010000180.1"/>
</dbReference>
<evidence type="ECO:0000313" key="2">
    <source>
        <dbReference type="EMBL" id="MBK6090145.1"/>
    </source>
</evidence>
<feature type="domain" description="DUF4368" evidence="1">
    <location>
        <begin position="3"/>
        <end position="59"/>
    </location>
</feature>
<dbReference type="InterPro" id="IPR025378">
    <property type="entry name" value="DUF4368"/>
</dbReference>
<dbReference type="Proteomes" id="UP000633365">
    <property type="component" value="Unassembled WGS sequence"/>
</dbReference>
<proteinExistence type="predicted"/>
<organism evidence="2 3">
    <name type="scientific">Ruminococcus difficilis</name>
    <dbReference type="NCBI Taxonomy" id="2763069"/>
    <lineage>
        <taxon>Bacteria</taxon>
        <taxon>Bacillati</taxon>
        <taxon>Bacillota</taxon>
        <taxon>Clostridia</taxon>
        <taxon>Eubacteriales</taxon>
        <taxon>Oscillospiraceae</taxon>
        <taxon>Ruminococcus</taxon>
    </lineage>
</organism>
<dbReference type="Pfam" id="PF14287">
    <property type="entry name" value="DUF4368"/>
    <property type="match status" value="1"/>
</dbReference>
<dbReference type="AlphaFoldDB" id="A0A934WUJ5"/>
<evidence type="ECO:0000313" key="3">
    <source>
        <dbReference type="Proteomes" id="UP000633365"/>
    </source>
</evidence>
<evidence type="ECO:0000259" key="1">
    <source>
        <dbReference type="Pfam" id="PF14287"/>
    </source>
</evidence>
<comment type="caution">
    <text evidence="2">The sequence shown here is derived from an EMBL/GenBank/DDBJ whole genome shotgun (WGS) entry which is preliminary data.</text>
</comment>